<dbReference type="PANTHER" id="PTHR23410">
    <property type="entry name" value="RIBOSOMAL PROTEIN L5-RELATED"/>
    <property type="match status" value="1"/>
</dbReference>
<keyword evidence="2" id="KW-0689">Ribosomal protein</keyword>
<dbReference type="InterPro" id="IPR005485">
    <property type="entry name" value="Rbsml_uL18_euk_arch"/>
</dbReference>
<comment type="similarity">
    <text evidence="1">Belongs to the universal ribosomal protein uL18 family.</text>
</comment>
<keyword evidence="5" id="KW-1185">Reference proteome</keyword>
<evidence type="ECO:0000256" key="3">
    <source>
        <dbReference type="ARBA" id="ARBA00023274"/>
    </source>
</evidence>
<evidence type="ECO:0000313" key="5">
    <source>
        <dbReference type="Proteomes" id="UP001396334"/>
    </source>
</evidence>
<name>A0ABR2S7L7_9ROSI</name>
<dbReference type="Gene3D" id="3.30.420.100">
    <property type="match status" value="1"/>
</dbReference>
<sequence>MDLFVSNKVVAFLKFLTELIEFYFHPQKGALDTGLNISHSDKIIVRFSKDNKHVDAEIHHMYTYGGHVASSARKRASTYYEFRVRFFNYGVVEENEEEKTGKNLLYRVTRGFFRLHQIWLEITKESSPPVGMELPTYLSLHGIL</sequence>
<evidence type="ECO:0000256" key="2">
    <source>
        <dbReference type="ARBA" id="ARBA00022980"/>
    </source>
</evidence>
<evidence type="ECO:0000313" key="4">
    <source>
        <dbReference type="EMBL" id="KAK9021207.1"/>
    </source>
</evidence>
<keyword evidence="3" id="KW-0687">Ribonucleoprotein</keyword>
<dbReference type="Proteomes" id="UP001396334">
    <property type="component" value="Unassembled WGS sequence"/>
</dbReference>
<gene>
    <name evidence="4" type="ORF">V6N11_011207</name>
</gene>
<evidence type="ECO:0000256" key="1">
    <source>
        <dbReference type="ARBA" id="ARBA00007116"/>
    </source>
</evidence>
<organism evidence="4 5">
    <name type="scientific">Hibiscus sabdariffa</name>
    <name type="common">roselle</name>
    <dbReference type="NCBI Taxonomy" id="183260"/>
    <lineage>
        <taxon>Eukaryota</taxon>
        <taxon>Viridiplantae</taxon>
        <taxon>Streptophyta</taxon>
        <taxon>Embryophyta</taxon>
        <taxon>Tracheophyta</taxon>
        <taxon>Spermatophyta</taxon>
        <taxon>Magnoliopsida</taxon>
        <taxon>eudicotyledons</taxon>
        <taxon>Gunneridae</taxon>
        <taxon>Pentapetalae</taxon>
        <taxon>rosids</taxon>
        <taxon>malvids</taxon>
        <taxon>Malvales</taxon>
        <taxon>Malvaceae</taxon>
        <taxon>Malvoideae</taxon>
        <taxon>Hibiscus</taxon>
    </lineage>
</organism>
<proteinExistence type="inferred from homology"/>
<accession>A0ABR2S7L7</accession>
<protein>
    <submittedName>
        <fullName evidence="4">Uncharacterized protein</fullName>
    </submittedName>
</protein>
<comment type="caution">
    <text evidence="4">The sequence shown here is derived from an EMBL/GenBank/DDBJ whole genome shotgun (WGS) entry which is preliminary data.</text>
</comment>
<dbReference type="PANTHER" id="PTHR23410:SF12">
    <property type="entry name" value="LARGE RIBOSOMAL SUBUNIT PROTEIN UL18"/>
    <property type="match status" value="1"/>
</dbReference>
<dbReference type="EMBL" id="JBBPBN010000016">
    <property type="protein sequence ID" value="KAK9021207.1"/>
    <property type="molecule type" value="Genomic_DNA"/>
</dbReference>
<reference evidence="4 5" key="1">
    <citation type="journal article" date="2024" name="G3 (Bethesda)">
        <title>Genome assembly of Hibiscus sabdariffa L. provides insights into metabolisms of medicinal natural products.</title>
        <authorList>
            <person name="Kim T."/>
        </authorList>
    </citation>
    <scope>NUCLEOTIDE SEQUENCE [LARGE SCALE GENOMIC DNA]</scope>
    <source>
        <strain evidence="4">TK-2024</strain>
        <tissue evidence="4">Old leaves</tissue>
    </source>
</reference>